<evidence type="ECO:0000313" key="3">
    <source>
        <dbReference type="Proteomes" id="UP000179157"/>
    </source>
</evidence>
<dbReference type="Pfam" id="PF07883">
    <property type="entry name" value="Cupin_2"/>
    <property type="match status" value="2"/>
</dbReference>
<dbReference type="SUPFAM" id="SSF51182">
    <property type="entry name" value="RmlC-like cupins"/>
    <property type="match status" value="1"/>
</dbReference>
<accession>A0A1F5US34</accession>
<feature type="domain" description="Cupin type-2" evidence="1">
    <location>
        <begin position="157"/>
        <end position="208"/>
    </location>
</feature>
<dbReference type="InterPro" id="IPR013096">
    <property type="entry name" value="Cupin_2"/>
</dbReference>
<dbReference type="PANTHER" id="PTHR36114:SF1">
    <property type="entry name" value="16.7 KDA PROTEIN IN WHIE LOCUS"/>
    <property type="match status" value="1"/>
</dbReference>
<comment type="caution">
    <text evidence="2">The sequence shown here is derived from an EMBL/GenBank/DDBJ whole genome shotgun (WGS) entry which is preliminary data.</text>
</comment>
<dbReference type="EMBL" id="MFGX01000102">
    <property type="protein sequence ID" value="OGF53541.1"/>
    <property type="molecule type" value="Genomic_DNA"/>
</dbReference>
<feature type="domain" description="Cupin type-2" evidence="1">
    <location>
        <begin position="18"/>
        <end position="81"/>
    </location>
</feature>
<dbReference type="PANTHER" id="PTHR36114">
    <property type="entry name" value="16.7 KDA PROTEIN IN WHIE LOCUS"/>
    <property type="match status" value="1"/>
</dbReference>
<reference evidence="2 3" key="1">
    <citation type="journal article" date="2016" name="Nat. Commun.">
        <title>Thousands of microbial genomes shed light on interconnected biogeochemical processes in an aquifer system.</title>
        <authorList>
            <person name="Anantharaman K."/>
            <person name="Brown C.T."/>
            <person name="Hug L.A."/>
            <person name="Sharon I."/>
            <person name="Castelle C.J."/>
            <person name="Probst A.J."/>
            <person name="Thomas B.C."/>
            <person name="Singh A."/>
            <person name="Wilkins M.J."/>
            <person name="Karaoz U."/>
            <person name="Brodie E.L."/>
            <person name="Williams K.H."/>
            <person name="Hubbard S.S."/>
            <person name="Banfield J.F."/>
        </authorList>
    </citation>
    <scope>NUCLEOTIDE SEQUENCE [LARGE SCALE GENOMIC DNA]</scope>
    <source>
        <strain evidence="3">RBG_16_55_9</strain>
    </source>
</reference>
<dbReference type="Gene3D" id="2.60.120.10">
    <property type="entry name" value="Jelly Rolls"/>
    <property type="match status" value="2"/>
</dbReference>
<dbReference type="AlphaFoldDB" id="A0A1F5US34"/>
<dbReference type="InterPro" id="IPR052044">
    <property type="entry name" value="PKS_Associated_Protein"/>
</dbReference>
<protein>
    <recommendedName>
        <fullName evidence="1">Cupin type-2 domain-containing protein</fullName>
    </recommendedName>
</protein>
<dbReference type="Proteomes" id="UP000179157">
    <property type="component" value="Unassembled WGS sequence"/>
</dbReference>
<evidence type="ECO:0000313" key="2">
    <source>
        <dbReference type="EMBL" id="OGF53541.1"/>
    </source>
</evidence>
<dbReference type="STRING" id="1817864.A2Z21_07530"/>
<dbReference type="InterPro" id="IPR014710">
    <property type="entry name" value="RmlC-like_jellyroll"/>
</dbReference>
<organism evidence="2 3">
    <name type="scientific">Fraserbacteria sp. (strain RBG_16_55_9)</name>
    <dbReference type="NCBI Taxonomy" id="1817864"/>
    <lineage>
        <taxon>Bacteria</taxon>
        <taxon>Candidatus Fraseribacteriota</taxon>
    </lineage>
</organism>
<name>A0A1F5US34_FRAXR</name>
<sequence length="224" mass="24268">MAVMPLAEVGTGSLSILRIGTATAIHYHQTSNEVLFVLGGQGKAISHDEEFVLAPGKMLIVFAGTPIRLELSGDTPLELLVFTTPPPTVEGVVPAEPPDRPPGVLKPMVVDVAQRMAQGLTQSPKGLEFTVVAEMKPTGSVELFRVSDKVELHHSLKENHLMYILKGRAQATIGSLNTEVGPGQIVIVPKGVKYQLERMGGEPLEFILFSTPPFVDEDIIWDRE</sequence>
<dbReference type="InterPro" id="IPR011051">
    <property type="entry name" value="RmlC_Cupin_sf"/>
</dbReference>
<evidence type="ECO:0000259" key="1">
    <source>
        <dbReference type="Pfam" id="PF07883"/>
    </source>
</evidence>
<proteinExistence type="predicted"/>
<gene>
    <name evidence="2" type="ORF">A2Z21_07530</name>
</gene>